<evidence type="ECO:0000259" key="7">
    <source>
        <dbReference type="Pfam" id="PF17682"/>
    </source>
</evidence>
<keyword evidence="9" id="KW-1185">Reference proteome</keyword>
<reference evidence="8 9" key="1">
    <citation type="journal article" date="2016" name="Mol. Biol. Evol.">
        <title>Comparative Genomics of Early-Diverging Mushroom-Forming Fungi Provides Insights into the Origins of Lignocellulose Decay Capabilities.</title>
        <authorList>
            <person name="Nagy L.G."/>
            <person name="Riley R."/>
            <person name="Tritt A."/>
            <person name="Adam C."/>
            <person name="Daum C."/>
            <person name="Floudas D."/>
            <person name="Sun H."/>
            <person name="Yadav J.S."/>
            <person name="Pangilinan J."/>
            <person name="Larsson K.H."/>
            <person name="Matsuura K."/>
            <person name="Barry K."/>
            <person name="Labutti K."/>
            <person name="Kuo R."/>
            <person name="Ohm R.A."/>
            <person name="Bhattacharya S.S."/>
            <person name="Shirouzu T."/>
            <person name="Yoshinaga Y."/>
            <person name="Martin F.M."/>
            <person name="Grigoriev I.V."/>
            <person name="Hibbett D.S."/>
        </authorList>
    </citation>
    <scope>NUCLEOTIDE SEQUENCE [LARGE SCALE GENOMIC DNA]</scope>
    <source>
        <strain evidence="8 9">HHB12029</strain>
    </source>
</reference>
<dbReference type="InterPro" id="IPR042536">
    <property type="entry name" value="TFIIIC_tauA_Sfc1"/>
</dbReference>
<feature type="region of interest" description="Disordered" evidence="5">
    <location>
        <begin position="390"/>
        <end position="411"/>
    </location>
</feature>
<evidence type="ECO:0000313" key="8">
    <source>
        <dbReference type="EMBL" id="KZW04045.1"/>
    </source>
</evidence>
<evidence type="ECO:0008006" key="10">
    <source>
        <dbReference type="Google" id="ProtNLM"/>
    </source>
</evidence>
<dbReference type="GO" id="GO:0001003">
    <property type="term" value="F:RNA polymerase III type 2 promoter sequence-specific DNA binding"/>
    <property type="evidence" value="ECO:0007669"/>
    <property type="project" value="TreeGrafter"/>
</dbReference>
<dbReference type="PANTHER" id="PTHR13230:SF5">
    <property type="entry name" value="GENERAL TRANSCRIPTION FACTOR 3C POLYPEPTIDE 5"/>
    <property type="match status" value="1"/>
</dbReference>
<keyword evidence="2" id="KW-0238">DNA-binding</keyword>
<dbReference type="GO" id="GO:0001002">
    <property type="term" value="F:RNA polymerase III type 1 promoter sequence-specific DNA binding"/>
    <property type="evidence" value="ECO:0007669"/>
    <property type="project" value="TreeGrafter"/>
</dbReference>
<sequence length="558" mass="62740">MDDAPVALAPALPLPQTPFYSVEYPGYVASLDRALETLPQRALDTAFRRNATTLELHMRPRDPFAHPIQGDVVRTSNLVLKVVKRKRKDGTRGEYTATVVGSVGKTARFRAMADYQYIPDPQHHIVKLRHALDAMDVDAIKAFRFMTDKDRAQQQQQKASQQAVDAMDLDGTIDPQLLAGPSVPQVPAGESPLGLLGPPLWSRNPVPLLYGYKRSPVSVEVDVLDQNGNPVLDSEGNAKKRYVNKARWKGYAPAVINFADSTVHSPCPTSCVPHSRLLPQALPKAPPAVVEEARKTVNPKLVQRVVEKLSERPVWTRTALVNQFSAAEEREMQNSKVVLPLCAYMFNDGPWRDTFVRLGYDPRQDPEARFYQRLYFRNTANEMVKKATMAAKKKAKGTGEDGKPEERNTKSHIFDGQQTYTDTAVFQLCDITDPLLKELIDDPDAVRETVDERDGWYKESAITRIKGILRRKFFGMLDGRTVTDADCMDLVNLEDEVVVSRTIKVNNPNRKLRPRKNNMAKGAERPEDAIANRLRKAMQDQHDKKAAQESDSDEYVPD</sequence>
<gene>
    <name evidence="8" type="ORF">EXIGLDRAFT_13046</name>
</gene>
<dbReference type="OrthoDB" id="5598268at2759"/>
<name>A0A165QTD2_EXIGL</name>
<dbReference type="InterPro" id="IPR040454">
    <property type="entry name" value="TF_IIIC_Tfc1/Sfc1"/>
</dbReference>
<dbReference type="Gene3D" id="3.30.200.160">
    <property type="entry name" value="TFIIIC, subcomplex tauA, subunit Sfc1, barrel domain"/>
    <property type="match status" value="1"/>
</dbReference>
<evidence type="ECO:0000256" key="3">
    <source>
        <dbReference type="ARBA" id="ARBA00023163"/>
    </source>
</evidence>
<feature type="domain" description="Transcription factor IIIC subunit 5 HTH" evidence="6">
    <location>
        <begin position="196"/>
        <end position="377"/>
    </location>
</feature>
<dbReference type="InterPro" id="IPR019136">
    <property type="entry name" value="TF_IIIC_su-5_HTH"/>
</dbReference>
<protein>
    <recommendedName>
        <fullName evidence="10">Transcription factor IIIC subunit 5 HTH domain-containing protein</fullName>
    </recommendedName>
</protein>
<evidence type="ECO:0000256" key="5">
    <source>
        <dbReference type="SAM" id="MobiDB-lite"/>
    </source>
</evidence>
<dbReference type="Pfam" id="PF17682">
    <property type="entry name" value="Tau95_N"/>
    <property type="match status" value="1"/>
</dbReference>
<dbReference type="InParanoid" id="A0A165QTD2"/>
<organism evidence="8 9">
    <name type="scientific">Exidia glandulosa HHB12029</name>
    <dbReference type="NCBI Taxonomy" id="1314781"/>
    <lineage>
        <taxon>Eukaryota</taxon>
        <taxon>Fungi</taxon>
        <taxon>Dikarya</taxon>
        <taxon>Basidiomycota</taxon>
        <taxon>Agaricomycotina</taxon>
        <taxon>Agaricomycetes</taxon>
        <taxon>Auriculariales</taxon>
        <taxon>Exidiaceae</taxon>
        <taxon>Exidia</taxon>
    </lineage>
</organism>
<dbReference type="PANTHER" id="PTHR13230">
    <property type="entry name" value="GENERAL TRANSCRIPTION FACTOR IIIC, POLYPEPTIDE 5"/>
    <property type="match status" value="1"/>
</dbReference>
<evidence type="ECO:0000313" key="9">
    <source>
        <dbReference type="Proteomes" id="UP000077266"/>
    </source>
</evidence>
<dbReference type="STRING" id="1314781.A0A165QTD2"/>
<feature type="domain" description="Transcription factor IIIC subunit Tfc1/Sfc1 triple barrel" evidence="7">
    <location>
        <begin position="20"/>
        <end position="117"/>
    </location>
</feature>
<evidence type="ECO:0000256" key="2">
    <source>
        <dbReference type="ARBA" id="ARBA00023125"/>
    </source>
</evidence>
<keyword evidence="4" id="KW-0539">Nucleus</keyword>
<comment type="subcellular location">
    <subcellularLocation>
        <location evidence="1">Nucleus</location>
    </subcellularLocation>
</comment>
<keyword evidence="3" id="KW-0804">Transcription</keyword>
<dbReference type="Pfam" id="PF09734">
    <property type="entry name" value="Tau95"/>
    <property type="match status" value="1"/>
</dbReference>
<accession>A0A165QTD2</accession>
<evidence type="ECO:0000259" key="6">
    <source>
        <dbReference type="Pfam" id="PF09734"/>
    </source>
</evidence>
<dbReference type="EMBL" id="KV425882">
    <property type="protein sequence ID" value="KZW04045.1"/>
    <property type="molecule type" value="Genomic_DNA"/>
</dbReference>
<feature type="compositionally biased region" description="Basic and acidic residues" evidence="5">
    <location>
        <begin position="397"/>
        <end position="411"/>
    </location>
</feature>
<evidence type="ECO:0000256" key="4">
    <source>
        <dbReference type="ARBA" id="ARBA00023242"/>
    </source>
</evidence>
<proteinExistence type="predicted"/>
<evidence type="ECO:0000256" key="1">
    <source>
        <dbReference type="ARBA" id="ARBA00004123"/>
    </source>
</evidence>
<dbReference type="FunCoup" id="A0A165QTD2">
    <property type="interactions" value="436"/>
</dbReference>
<dbReference type="GO" id="GO:0000127">
    <property type="term" value="C:transcription factor TFIIIC complex"/>
    <property type="evidence" value="ECO:0007669"/>
    <property type="project" value="InterPro"/>
</dbReference>
<dbReference type="Proteomes" id="UP000077266">
    <property type="component" value="Unassembled WGS sequence"/>
</dbReference>
<dbReference type="GO" id="GO:0006384">
    <property type="term" value="P:transcription initiation at RNA polymerase III promoter"/>
    <property type="evidence" value="ECO:0007669"/>
    <property type="project" value="InterPro"/>
</dbReference>
<dbReference type="AlphaFoldDB" id="A0A165QTD2"/>
<dbReference type="GO" id="GO:0005634">
    <property type="term" value="C:nucleus"/>
    <property type="evidence" value="ECO:0007669"/>
    <property type="project" value="UniProtKB-SubCell"/>
</dbReference>
<dbReference type="InterPro" id="IPR041499">
    <property type="entry name" value="Tfc1/Sfc1_N"/>
</dbReference>
<feature type="compositionally biased region" description="Basic and acidic residues" evidence="5">
    <location>
        <begin position="537"/>
        <end position="548"/>
    </location>
</feature>
<feature type="region of interest" description="Disordered" evidence="5">
    <location>
        <begin position="508"/>
        <end position="558"/>
    </location>
</feature>